<comment type="caution">
    <text evidence="10">The sequence shown here is derived from an EMBL/GenBank/DDBJ whole genome shotgun (WGS) entry which is preliminary data.</text>
</comment>
<proteinExistence type="inferred from homology"/>
<evidence type="ECO:0000256" key="2">
    <source>
        <dbReference type="ARBA" id="ARBA00022801"/>
    </source>
</evidence>
<dbReference type="CDD" id="cd18787">
    <property type="entry name" value="SF2_C_DEAD"/>
    <property type="match status" value="1"/>
</dbReference>
<dbReference type="Pfam" id="PF00271">
    <property type="entry name" value="Helicase_C"/>
    <property type="match status" value="1"/>
</dbReference>
<dbReference type="InterPro" id="IPR027417">
    <property type="entry name" value="P-loop_NTPase"/>
</dbReference>
<dbReference type="GO" id="GO:0003724">
    <property type="term" value="F:RNA helicase activity"/>
    <property type="evidence" value="ECO:0007669"/>
    <property type="project" value="TreeGrafter"/>
</dbReference>
<dbReference type="AlphaFoldDB" id="A0A2A2G8F1"/>
<dbReference type="InterPro" id="IPR001650">
    <property type="entry name" value="Helicase_C-like"/>
</dbReference>
<keyword evidence="11" id="KW-1185">Reference proteome</keyword>
<dbReference type="Pfam" id="PF00270">
    <property type="entry name" value="DEAD"/>
    <property type="match status" value="1"/>
</dbReference>
<gene>
    <name evidence="10" type="ORF">CK503_09430</name>
</gene>
<accession>A0A2A2G8F1</accession>
<dbReference type="GO" id="GO:0016787">
    <property type="term" value="F:hydrolase activity"/>
    <property type="evidence" value="ECO:0007669"/>
    <property type="project" value="UniProtKB-KW"/>
</dbReference>
<feature type="domain" description="Helicase ATP-binding" evidence="8">
    <location>
        <begin position="19"/>
        <end position="190"/>
    </location>
</feature>
<protein>
    <recommendedName>
        <fullName evidence="12">DEAD/DEAH box helicase</fullName>
    </recommendedName>
</protein>
<keyword evidence="4 6" id="KW-0067">ATP-binding</keyword>
<dbReference type="PROSITE" id="PS51192">
    <property type="entry name" value="HELICASE_ATP_BIND_1"/>
    <property type="match status" value="1"/>
</dbReference>
<evidence type="ECO:0000259" key="8">
    <source>
        <dbReference type="PROSITE" id="PS51192"/>
    </source>
</evidence>
<dbReference type="InterPro" id="IPR050079">
    <property type="entry name" value="DEAD_box_RNA_helicase"/>
</dbReference>
<evidence type="ECO:0000313" key="10">
    <source>
        <dbReference type="EMBL" id="PAU94036.1"/>
    </source>
</evidence>
<dbReference type="InterPro" id="IPR014001">
    <property type="entry name" value="Helicase_ATP-bd"/>
</dbReference>
<keyword evidence="3 6" id="KW-0347">Helicase</keyword>
<dbReference type="GO" id="GO:0003676">
    <property type="term" value="F:nucleic acid binding"/>
    <property type="evidence" value="ECO:0007669"/>
    <property type="project" value="InterPro"/>
</dbReference>
<feature type="compositionally biased region" description="Basic and acidic residues" evidence="7">
    <location>
        <begin position="394"/>
        <end position="425"/>
    </location>
</feature>
<comment type="similarity">
    <text evidence="5 6">Belongs to the DEAD box helicase family.</text>
</comment>
<evidence type="ECO:0000256" key="3">
    <source>
        <dbReference type="ARBA" id="ARBA00022806"/>
    </source>
</evidence>
<reference evidence="10 11" key="1">
    <citation type="submission" date="2017-08" db="EMBL/GenBank/DDBJ databases">
        <title>Aliifodinibius alkalisoli sp. nov., isolated from saline alkaline soil.</title>
        <authorList>
            <person name="Liu D."/>
            <person name="Zhang G."/>
        </authorList>
    </citation>
    <scope>NUCLEOTIDE SEQUENCE [LARGE SCALE GENOMIC DNA]</scope>
    <source>
        <strain evidence="10 11">WN023</strain>
    </source>
</reference>
<feature type="domain" description="Helicase C-terminal" evidence="9">
    <location>
        <begin position="200"/>
        <end position="362"/>
    </location>
</feature>
<dbReference type="Proteomes" id="UP000218831">
    <property type="component" value="Unassembled WGS sequence"/>
</dbReference>
<keyword evidence="2 6" id="KW-0378">Hydrolase</keyword>
<dbReference type="SMART" id="SM00487">
    <property type="entry name" value="DEXDc"/>
    <property type="match status" value="1"/>
</dbReference>
<evidence type="ECO:0000259" key="9">
    <source>
        <dbReference type="PROSITE" id="PS51194"/>
    </source>
</evidence>
<organism evidence="10 11">
    <name type="scientific">Fodinibius salipaludis</name>
    <dbReference type="NCBI Taxonomy" id="2032627"/>
    <lineage>
        <taxon>Bacteria</taxon>
        <taxon>Pseudomonadati</taxon>
        <taxon>Balneolota</taxon>
        <taxon>Balneolia</taxon>
        <taxon>Balneolales</taxon>
        <taxon>Balneolaceae</taxon>
        <taxon>Fodinibius</taxon>
    </lineage>
</organism>
<dbReference type="PROSITE" id="PS00039">
    <property type="entry name" value="DEAD_ATP_HELICASE"/>
    <property type="match status" value="1"/>
</dbReference>
<dbReference type="PANTHER" id="PTHR47959:SF13">
    <property type="entry name" value="ATP-DEPENDENT RNA HELICASE RHLE"/>
    <property type="match status" value="1"/>
</dbReference>
<evidence type="ECO:0008006" key="12">
    <source>
        <dbReference type="Google" id="ProtNLM"/>
    </source>
</evidence>
<dbReference type="OrthoDB" id="9762011at2"/>
<dbReference type="EMBL" id="NSKE01000006">
    <property type="protein sequence ID" value="PAU94036.1"/>
    <property type="molecule type" value="Genomic_DNA"/>
</dbReference>
<sequence length="528" mass="59823">MGLRDLRYSEPTPIQEECIPLILDGKDVIGAAQTGTGKTGAFVIPLLQEITQNKSDDTQALILSPTRELAQQIEEQIFALGYHTGITSATVTGGSDYGTQVKAIRAGVDIIVATPGRLIDQMNVLNLDFSGLEYLVLDEADRMLDMGFLPDVMKIVEQLPKERQTMLFSATMVEEVQKVVDQVMVDPVEVEFEVSKPADSVDQQIYFVHPKEKLSLFEQLFDADKYKTAIVFCATKRGTDEVERMLKKRGVNAVSMHGDRDQKERNEALRLFKNKTHPVMVATDVLSRGIDIDDVSLIVNFDVPNNPEDYIHRIGRTGRYDKEGTAITFVSNKDKKYYHAIKNVVGDQLTVKDIPDEKSSDEKTREKKERTPKKESQQEPKQQEKKEKKKKPVSRAESKFAKESEKKKKDTQAKKHEKETKEPKKKESKKKPTPKKERKPRPSSSKGNSKRKKKSENEKPKNKKSSPKKNDSARSGKNISIPKHIREAEQEEDIFQPEIIEKAVSRNRKSLKPAKGIWGVIKSLIPKL</sequence>
<evidence type="ECO:0000256" key="6">
    <source>
        <dbReference type="RuleBase" id="RU000492"/>
    </source>
</evidence>
<dbReference type="PROSITE" id="PS51194">
    <property type="entry name" value="HELICASE_CTER"/>
    <property type="match status" value="1"/>
</dbReference>
<dbReference type="InterPro" id="IPR011545">
    <property type="entry name" value="DEAD/DEAH_box_helicase_dom"/>
</dbReference>
<dbReference type="GO" id="GO:0005829">
    <property type="term" value="C:cytosol"/>
    <property type="evidence" value="ECO:0007669"/>
    <property type="project" value="TreeGrafter"/>
</dbReference>
<dbReference type="InterPro" id="IPR044742">
    <property type="entry name" value="DEAD/DEAH_RhlB"/>
</dbReference>
<keyword evidence="1 6" id="KW-0547">Nucleotide-binding</keyword>
<evidence type="ECO:0000256" key="1">
    <source>
        <dbReference type="ARBA" id="ARBA00022741"/>
    </source>
</evidence>
<feature type="compositionally biased region" description="Basic residues" evidence="7">
    <location>
        <begin position="426"/>
        <end position="441"/>
    </location>
</feature>
<evidence type="ECO:0000256" key="5">
    <source>
        <dbReference type="ARBA" id="ARBA00038437"/>
    </source>
</evidence>
<evidence type="ECO:0000313" key="11">
    <source>
        <dbReference type="Proteomes" id="UP000218831"/>
    </source>
</evidence>
<dbReference type="SUPFAM" id="SSF52540">
    <property type="entry name" value="P-loop containing nucleoside triphosphate hydrolases"/>
    <property type="match status" value="1"/>
</dbReference>
<name>A0A2A2G8F1_9BACT</name>
<evidence type="ECO:0000256" key="4">
    <source>
        <dbReference type="ARBA" id="ARBA00022840"/>
    </source>
</evidence>
<feature type="compositionally biased region" description="Basic and acidic residues" evidence="7">
    <location>
        <begin position="353"/>
        <end position="386"/>
    </location>
</feature>
<feature type="region of interest" description="Disordered" evidence="7">
    <location>
        <begin position="352"/>
        <end position="490"/>
    </location>
</feature>
<dbReference type="Gene3D" id="3.40.50.300">
    <property type="entry name" value="P-loop containing nucleotide triphosphate hydrolases"/>
    <property type="match status" value="2"/>
</dbReference>
<dbReference type="SMART" id="SM00490">
    <property type="entry name" value="HELICc"/>
    <property type="match status" value="1"/>
</dbReference>
<dbReference type="GO" id="GO:0005524">
    <property type="term" value="F:ATP binding"/>
    <property type="evidence" value="ECO:0007669"/>
    <property type="project" value="UniProtKB-KW"/>
</dbReference>
<dbReference type="InterPro" id="IPR000629">
    <property type="entry name" value="RNA-helicase_DEAD-box_CS"/>
</dbReference>
<dbReference type="PANTHER" id="PTHR47959">
    <property type="entry name" value="ATP-DEPENDENT RNA HELICASE RHLE-RELATED"/>
    <property type="match status" value="1"/>
</dbReference>
<evidence type="ECO:0000256" key="7">
    <source>
        <dbReference type="SAM" id="MobiDB-lite"/>
    </source>
</evidence>
<dbReference type="CDD" id="cd00268">
    <property type="entry name" value="DEADc"/>
    <property type="match status" value="1"/>
</dbReference>